<evidence type="ECO:0000256" key="9">
    <source>
        <dbReference type="PROSITE-ProRule" id="PRU00703"/>
    </source>
</evidence>
<evidence type="ECO:0000313" key="14">
    <source>
        <dbReference type="EMBL" id="CRH08161.1"/>
    </source>
</evidence>
<dbReference type="InterPro" id="IPR005170">
    <property type="entry name" value="Transptr-assoc_dom"/>
</dbReference>
<evidence type="ECO:0000256" key="3">
    <source>
        <dbReference type="ARBA" id="ARBA00022475"/>
    </source>
</evidence>
<dbReference type="InterPro" id="IPR016169">
    <property type="entry name" value="FAD-bd_PCMH_sub2"/>
</dbReference>
<feature type="compositionally biased region" description="Low complexity" evidence="11">
    <location>
        <begin position="491"/>
        <end position="504"/>
    </location>
</feature>
<dbReference type="EMBL" id="LO017727">
    <property type="protein sequence ID" value="CRH08161.1"/>
    <property type="molecule type" value="Genomic_DNA"/>
</dbReference>
<evidence type="ECO:0000256" key="6">
    <source>
        <dbReference type="ARBA" id="ARBA00022989"/>
    </source>
</evidence>
<feature type="compositionally biased region" description="Basic and acidic residues" evidence="11">
    <location>
        <begin position="548"/>
        <end position="558"/>
    </location>
</feature>
<evidence type="ECO:0000259" key="12">
    <source>
        <dbReference type="PROSITE" id="PS51371"/>
    </source>
</evidence>
<keyword evidence="4 10" id="KW-0812">Transmembrane</keyword>
<dbReference type="InterPro" id="IPR046342">
    <property type="entry name" value="CBS_dom_sf"/>
</dbReference>
<dbReference type="SUPFAM" id="SSF54631">
    <property type="entry name" value="CBS-domain pair"/>
    <property type="match status" value="1"/>
</dbReference>
<evidence type="ECO:0000256" key="5">
    <source>
        <dbReference type="ARBA" id="ARBA00022737"/>
    </source>
</evidence>
<evidence type="ECO:0000256" key="2">
    <source>
        <dbReference type="ARBA" id="ARBA00006337"/>
    </source>
</evidence>
<dbReference type="CDD" id="cd04590">
    <property type="entry name" value="CBS_pair_CorC_HlyC_assoc"/>
    <property type="match status" value="1"/>
</dbReference>
<dbReference type="Pfam" id="PF03471">
    <property type="entry name" value="CorC_HlyC"/>
    <property type="match status" value="1"/>
</dbReference>
<evidence type="ECO:0000259" key="13">
    <source>
        <dbReference type="PROSITE" id="PS51846"/>
    </source>
</evidence>
<comment type="subcellular location">
    <subcellularLocation>
        <location evidence="1">Cell membrane</location>
        <topology evidence="1">Multi-pass membrane protein</topology>
    </subcellularLocation>
</comment>
<evidence type="ECO:0000256" key="1">
    <source>
        <dbReference type="ARBA" id="ARBA00004651"/>
    </source>
</evidence>
<accession>A0A1S7LQU7</accession>
<dbReference type="SUPFAM" id="SSF56176">
    <property type="entry name" value="FAD-binding/transporter-associated domain-like"/>
    <property type="match status" value="1"/>
</dbReference>
<feature type="compositionally biased region" description="Basic and acidic residues" evidence="11">
    <location>
        <begin position="520"/>
        <end position="532"/>
    </location>
</feature>
<feature type="domain" description="CNNM transmembrane" evidence="13">
    <location>
        <begin position="14"/>
        <end position="204"/>
    </location>
</feature>
<dbReference type="Gene3D" id="3.10.580.10">
    <property type="entry name" value="CBS-domain"/>
    <property type="match status" value="1"/>
</dbReference>
<dbReference type="PROSITE" id="PS51371">
    <property type="entry name" value="CBS"/>
    <property type="match status" value="2"/>
</dbReference>
<dbReference type="Gene3D" id="3.30.465.10">
    <property type="match status" value="1"/>
</dbReference>
<dbReference type="GO" id="GO:0005886">
    <property type="term" value="C:plasma membrane"/>
    <property type="evidence" value="ECO:0007669"/>
    <property type="project" value="UniProtKB-SubCell"/>
</dbReference>
<organism evidence="14">
    <name type="scientific">Magnetococcus massalia (strain MO-1)</name>
    <dbReference type="NCBI Taxonomy" id="451514"/>
    <lineage>
        <taxon>Bacteria</taxon>
        <taxon>Pseudomonadati</taxon>
        <taxon>Pseudomonadota</taxon>
        <taxon>Magnetococcia</taxon>
        <taxon>Magnetococcales</taxon>
        <taxon>Magnetococcaceae</taxon>
        <taxon>Magnetococcus</taxon>
    </lineage>
</organism>
<keyword evidence="8 10" id="KW-0472">Membrane</keyword>
<dbReference type="PROSITE" id="PS51846">
    <property type="entry name" value="CNNM"/>
    <property type="match status" value="1"/>
</dbReference>
<feature type="region of interest" description="Disordered" evidence="11">
    <location>
        <begin position="458"/>
        <end position="572"/>
    </location>
</feature>
<dbReference type="InterPro" id="IPR036318">
    <property type="entry name" value="FAD-bd_PCMH-like_sf"/>
</dbReference>
<keyword evidence="6 10" id="KW-1133">Transmembrane helix</keyword>
<dbReference type="PANTHER" id="PTHR22777:SF32">
    <property type="entry name" value="UPF0053 INNER MEMBRANE PROTEIN YFJD"/>
    <property type="match status" value="1"/>
</dbReference>
<dbReference type="GO" id="GO:0050660">
    <property type="term" value="F:flavin adenine dinucleotide binding"/>
    <property type="evidence" value="ECO:0007669"/>
    <property type="project" value="InterPro"/>
</dbReference>
<evidence type="ECO:0000256" key="10">
    <source>
        <dbReference type="PROSITE-ProRule" id="PRU01193"/>
    </source>
</evidence>
<protein>
    <submittedName>
        <fullName evidence="14">Uncharacterized protein</fullName>
    </submittedName>
</protein>
<keyword evidence="7 9" id="KW-0129">CBS domain</keyword>
<reference evidence="14" key="1">
    <citation type="submission" date="2015-04" db="EMBL/GenBank/DDBJ databases">
        <authorList>
            <person name="Syromyatnikov M.Y."/>
            <person name="Popov V.N."/>
        </authorList>
    </citation>
    <scope>NUCLEOTIDE SEQUENCE</scope>
    <source>
        <strain evidence="14">MO-1</strain>
    </source>
</reference>
<comment type="similarity">
    <text evidence="2">Belongs to the UPF0053 family.</text>
</comment>
<sequence length="572" mass="63660">MEATTMLPAAVSAQDLELAIRILFQVVLLVSSAFFSGSETALFSLSRLDLQKLRNTRNPHSDRIHEMLDEPRRLIISILCGNELVNIASAANMAAILLLFFTKQDAGWINIIVMVPLLLLVGEVTPKTFAVTFPIKFAANISARLLPKWMIFITPLREIIRFIADRLTTLIVGQPVMQENILHRDEFRTLVDEGASTGALDGTERVLIDNMLEAAETEIFNIMTPRTRLHFINADDPMPKILKRFRKYRHPRVPVIRNHADNILGMLHSEDVLRLVNSNKWDDTLKVEEILRPAHFVPPTKKVDEMFEYFQHHNTRAAIVLGEFGGVSGIITMKDVLTFIFGEISGAGHGKAYYSEQDDNCYTVPGDMRLTDFEDLTNFGIADSMMTTIGGVAFRLFDRLPKVEDTIVSDGMRYSVLEMDGLRIKTLRIEQAGFGSSVEEEAQQTDKHYHPSVVEVDESGHAPTDHRGSDPDNAMPIQDDDDHHEPHEAQPDAAAAPPETAQPEPAKEPPEAAPSTSLITKEESPAKAETKANKPAKKGKQSQAGKKSKVEEGAEEQTKAAPKSSDQPEEKT</sequence>
<feature type="compositionally biased region" description="Basic and acidic residues" evidence="11">
    <location>
        <begin position="481"/>
        <end position="490"/>
    </location>
</feature>
<name>A0A1S7LQU7_MAGMO</name>
<evidence type="ECO:0000256" key="4">
    <source>
        <dbReference type="ARBA" id="ARBA00022692"/>
    </source>
</evidence>
<proteinExistence type="inferred from homology"/>
<dbReference type="Pfam" id="PF01595">
    <property type="entry name" value="CNNM"/>
    <property type="match status" value="1"/>
</dbReference>
<evidence type="ECO:0000256" key="11">
    <source>
        <dbReference type="SAM" id="MobiDB-lite"/>
    </source>
</evidence>
<gene>
    <name evidence="14" type="ORF">MAGMO_4033</name>
</gene>
<keyword evidence="5" id="KW-0677">Repeat</keyword>
<dbReference type="AlphaFoldDB" id="A0A1S7LQU7"/>
<dbReference type="InterPro" id="IPR002550">
    <property type="entry name" value="CNNM"/>
</dbReference>
<dbReference type="PANTHER" id="PTHR22777">
    <property type="entry name" value="HEMOLYSIN-RELATED"/>
    <property type="match status" value="1"/>
</dbReference>
<evidence type="ECO:0000256" key="7">
    <source>
        <dbReference type="ARBA" id="ARBA00023122"/>
    </source>
</evidence>
<feature type="domain" description="CBS" evidence="12">
    <location>
        <begin position="223"/>
        <end position="284"/>
    </location>
</feature>
<feature type="compositionally biased region" description="Basic and acidic residues" evidence="11">
    <location>
        <begin position="458"/>
        <end position="470"/>
    </location>
</feature>
<dbReference type="Pfam" id="PF00571">
    <property type="entry name" value="CBS"/>
    <property type="match status" value="2"/>
</dbReference>
<dbReference type="InterPro" id="IPR000644">
    <property type="entry name" value="CBS_dom"/>
</dbReference>
<dbReference type="SMART" id="SM01091">
    <property type="entry name" value="CorC_HlyC"/>
    <property type="match status" value="1"/>
</dbReference>
<keyword evidence="3" id="KW-1003">Cell membrane</keyword>
<evidence type="ECO:0000256" key="8">
    <source>
        <dbReference type="ARBA" id="ARBA00023136"/>
    </source>
</evidence>
<feature type="domain" description="CBS" evidence="12">
    <location>
        <begin position="290"/>
        <end position="346"/>
    </location>
</feature>
<dbReference type="InterPro" id="IPR044751">
    <property type="entry name" value="Ion_transp-like_CBS"/>
</dbReference>